<name>A0A448WNB4_9PLAT</name>
<comment type="caution">
    <text evidence="1">The sequence shown here is derived from an EMBL/GenBank/DDBJ whole genome shotgun (WGS) entry which is preliminary data.</text>
</comment>
<accession>A0A448WNB4</accession>
<dbReference type="OrthoDB" id="2215036at2759"/>
<dbReference type="AlphaFoldDB" id="A0A448WNB4"/>
<evidence type="ECO:0008006" key="3">
    <source>
        <dbReference type="Google" id="ProtNLM"/>
    </source>
</evidence>
<protein>
    <recommendedName>
        <fullName evidence="3">NR LBD domain-containing protein</fullName>
    </recommendedName>
</protein>
<evidence type="ECO:0000313" key="1">
    <source>
        <dbReference type="EMBL" id="VEL16014.1"/>
    </source>
</evidence>
<keyword evidence="2" id="KW-1185">Reference proteome</keyword>
<dbReference type="Gene3D" id="1.25.10.10">
    <property type="entry name" value="Leucine-rich Repeat Variant"/>
    <property type="match status" value="1"/>
</dbReference>
<dbReference type="InterPro" id="IPR011989">
    <property type="entry name" value="ARM-like"/>
</dbReference>
<dbReference type="EMBL" id="CAAALY010026812">
    <property type="protein sequence ID" value="VEL16014.1"/>
    <property type="molecule type" value="Genomic_DNA"/>
</dbReference>
<sequence>MALAENEPLYHLRSFLGNCHEQLMVCLGHLFDCLSPRLYALPIVEQFRILQLSCAGIEYLPDLRLNHLLRIFLRL</sequence>
<dbReference type="Proteomes" id="UP000784294">
    <property type="component" value="Unassembled WGS sequence"/>
</dbReference>
<proteinExistence type="predicted"/>
<reference evidence="1" key="1">
    <citation type="submission" date="2018-11" db="EMBL/GenBank/DDBJ databases">
        <authorList>
            <consortium name="Pathogen Informatics"/>
        </authorList>
    </citation>
    <scope>NUCLEOTIDE SEQUENCE</scope>
</reference>
<organism evidence="1 2">
    <name type="scientific">Protopolystoma xenopodis</name>
    <dbReference type="NCBI Taxonomy" id="117903"/>
    <lineage>
        <taxon>Eukaryota</taxon>
        <taxon>Metazoa</taxon>
        <taxon>Spiralia</taxon>
        <taxon>Lophotrochozoa</taxon>
        <taxon>Platyhelminthes</taxon>
        <taxon>Monogenea</taxon>
        <taxon>Polyopisthocotylea</taxon>
        <taxon>Polystomatidea</taxon>
        <taxon>Polystomatidae</taxon>
        <taxon>Protopolystoma</taxon>
    </lineage>
</organism>
<gene>
    <name evidence="1" type="ORF">PXEA_LOCUS9454</name>
</gene>
<evidence type="ECO:0000313" key="2">
    <source>
        <dbReference type="Proteomes" id="UP000784294"/>
    </source>
</evidence>